<dbReference type="InterPro" id="IPR043502">
    <property type="entry name" value="DNA/RNA_pol_sf"/>
</dbReference>
<evidence type="ECO:0000256" key="1">
    <source>
        <dbReference type="SAM" id="MobiDB-lite"/>
    </source>
</evidence>
<dbReference type="OrthoDB" id="5800121at2759"/>
<organism evidence="3 4">
    <name type="scientific">Elysia chlorotica</name>
    <name type="common">Eastern emerald elysia</name>
    <name type="synonym">Sea slug</name>
    <dbReference type="NCBI Taxonomy" id="188477"/>
    <lineage>
        <taxon>Eukaryota</taxon>
        <taxon>Metazoa</taxon>
        <taxon>Spiralia</taxon>
        <taxon>Lophotrochozoa</taxon>
        <taxon>Mollusca</taxon>
        <taxon>Gastropoda</taxon>
        <taxon>Heterobranchia</taxon>
        <taxon>Euthyneura</taxon>
        <taxon>Panpulmonata</taxon>
        <taxon>Sacoglossa</taxon>
        <taxon>Placobranchoidea</taxon>
        <taxon>Plakobranchidae</taxon>
        <taxon>Elysia</taxon>
    </lineage>
</organism>
<dbReference type="STRING" id="188477.A0A433SW65"/>
<dbReference type="Pfam" id="PF00078">
    <property type="entry name" value="RVT_1"/>
    <property type="match status" value="1"/>
</dbReference>
<feature type="region of interest" description="Disordered" evidence="1">
    <location>
        <begin position="306"/>
        <end position="373"/>
    </location>
</feature>
<evidence type="ECO:0000259" key="2">
    <source>
        <dbReference type="PROSITE" id="PS50878"/>
    </source>
</evidence>
<proteinExistence type="predicted"/>
<feature type="domain" description="Reverse transcriptase" evidence="2">
    <location>
        <begin position="1"/>
        <end position="173"/>
    </location>
</feature>
<feature type="compositionally biased region" description="Basic and acidic residues" evidence="1">
    <location>
        <begin position="322"/>
        <end position="342"/>
    </location>
</feature>
<name>A0A433SW65_ELYCH</name>
<keyword evidence="4" id="KW-1185">Reference proteome</keyword>
<dbReference type="EMBL" id="RQTK01000927">
    <property type="protein sequence ID" value="RUS73530.1"/>
    <property type="molecule type" value="Genomic_DNA"/>
</dbReference>
<accession>A0A433SW65</accession>
<dbReference type="AlphaFoldDB" id="A0A433SW65"/>
<gene>
    <name evidence="3" type="ORF">EGW08_018715</name>
</gene>
<dbReference type="Proteomes" id="UP000271974">
    <property type="component" value="Unassembled WGS sequence"/>
</dbReference>
<comment type="caution">
    <text evidence="3">The sequence shown here is derived from an EMBL/GenBank/DDBJ whole genome shotgun (WGS) entry which is preliminary data.</text>
</comment>
<evidence type="ECO:0000313" key="4">
    <source>
        <dbReference type="Proteomes" id="UP000271974"/>
    </source>
</evidence>
<sequence>MAFVDLEKAFDRVPRKVIWWALRKLGVEEWTVRLVQGMYANARSQVRVGDGYSEEFEVKVGVYQGSVLTPLLFIVVLEALSREFRSGVPWEDLYADDLVIIAESQLRRVPLCCKKWVHKKCSGLKRLTKDSDYKCSRCQGTARPIDGRPQSEVQVGSDKLDVVASFCYLGDMLSAAGGCDLATTTRVKTAWKKFKELLPVLLSRHLSYKTRGHVYSTCVRSAMLHASETWPLTKPNLQRLQRNDRAMIRQICNVKPKDVATTRSNELLTLLGLEDLNLILKERRLRWYGHVERSSGAIKTALDMQVTGSRGKGRPRMTWKQVTERDRKDWKLSTTDPHDRNTWRSGVRSAMRAASQLPGRGSTDVDVAPVPAR</sequence>
<dbReference type="PROSITE" id="PS50878">
    <property type="entry name" value="RT_POL"/>
    <property type="match status" value="1"/>
</dbReference>
<protein>
    <recommendedName>
        <fullName evidence="2">Reverse transcriptase domain-containing protein</fullName>
    </recommendedName>
</protein>
<evidence type="ECO:0000313" key="3">
    <source>
        <dbReference type="EMBL" id="RUS73530.1"/>
    </source>
</evidence>
<dbReference type="PANTHER" id="PTHR47027">
    <property type="entry name" value="REVERSE TRANSCRIPTASE DOMAIN-CONTAINING PROTEIN"/>
    <property type="match status" value="1"/>
</dbReference>
<dbReference type="InterPro" id="IPR000477">
    <property type="entry name" value="RT_dom"/>
</dbReference>
<dbReference type="PANTHER" id="PTHR47027:SF28">
    <property type="entry name" value="ENDONUCLEASE-REVERSE TRANSCRIPTASE"/>
    <property type="match status" value="1"/>
</dbReference>
<dbReference type="SUPFAM" id="SSF56672">
    <property type="entry name" value="DNA/RNA polymerases"/>
    <property type="match status" value="1"/>
</dbReference>
<reference evidence="3 4" key="1">
    <citation type="submission" date="2019-01" db="EMBL/GenBank/DDBJ databases">
        <title>A draft genome assembly of the solar-powered sea slug Elysia chlorotica.</title>
        <authorList>
            <person name="Cai H."/>
            <person name="Li Q."/>
            <person name="Fang X."/>
            <person name="Li J."/>
            <person name="Curtis N.E."/>
            <person name="Altenburger A."/>
            <person name="Shibata T."/>
            <person name="Feng M."/>
            <person name="Maeda T."/>
            <person name="Schwartz J.A."/>
            <person name="Shigenobu S."/>
            <person name="Lundholm N."/>
            <person name="Nishiyama T."/>
            <person name="Yang H."/>
            <person name="Hasebe M."/>
            <person name="Li S."/>
            <person name="Pierce S.K."/>
            <person name="Wang J."/>
        </authorList>
    </citation>
    <scope>NUCLEOTIDE SEQUENCE [LARGE SCALE GENOMIC DNA]</scope>
    <source>
        <strain evidence="3">EC2010</strain>
        <tissue evidence="3">Whole organism of an adult</tissue>
    </source>
</reference>